<evidence type="ECO:0000313" key="3">
    <source>
        <dbReference type="Proteomes" id="UP001042704"/>
    </source>
</evidence>
<sequence>MESIPVLVGIFLIFGVPLLLFAAYTTVLYYLIRKIPNTAVRILAPLGIALLFLFVELDNPFFILQALAVLLPFPLIEGHLQAKRKGVPVFICVTLTMFYVFITGFATFMSYSGPDSSVGPLFFDLIQPCLDSFQSDYLFKVVYRLMQFLEAILVGVVVYGILLVAYRVRGMMGGLKQSDSRDQ</sequence>
<name>A0A8A3S871_9EURY</name>
<evidence type="ECO:0000256" key="1">
    <source>
        <dbReference type="SAM" id="Phobius"/>
    </source>
</evidence>
<organism evidence="2 3">
    <name type="scientific">Methanofollis aquaemaris</name>
    <dbReference type="NCBI Taxonomy" id="126734"/>
    <lineage>
        <taxon>Archaea</taxon>
        <taxon>Methanobacteriati</taxon>
        <taxon>Methanobacteriota</taxon>
        <taxon>Stenosarchaea group</taxon>
        <taxon>Methanomicrobia</taxon>
        <taxon>Methanomicrobiales</taxon>
        <taxon>Methanomicrobiaceae</taxon>
        <taxon>Methanofollis</taxon>
    </lineage>
</organism>
<keyword evidence="1" id="KW-0812">Transmembrane</keyword>
<reference evidence="2" key="2">
    <citation type="submission" date="2019-02" db="EMBL/GenBank/DDBJ databases">
        <authorList>
            <person name="Chen S.-C."/>
            <person name="Chien H.-H."/>
            <person name="Lai M.-C."/>
        </authorList>
    </citation>
    <scope>NUCLEOTIDE SEQUENCE</scope>
    <source>
        <strain evidence="2">N2F9704</strain>
    </source>
</reference>
<evidence type="ECO:0000313" key="2">
    <source>
        <dbReference type="EMBL" id="QSZ68232.1"/>
    </source>
</evidence>
<keyword evidence="1" id="KW-1133">Transmembrane helix</keyword>
<feature type="transmembrane region" description="Helical" evidence="1">
    <location>
        <begin position="145"/>
        <end position="166"/>
    </location>
</feature>
<dbReference type="Proteomes" id="UP001042704">
    <property type="component" value="Chromosome"/>
</dbReference>
<feature type="transmembrane region" description="Helical" evidence="1">
    <location>
        <begin position="87"/>
        <end position="111"/>
    </location>
</feature>
<proteinExistence type="predicted"/>
<reference evidence="2" key="1">
    <citation type="journal article" date="2001" name="Int. J. Syst. Evol. Microbiol.">
        <title>Methanofollis aquaemaris sp. nov., a methanogen isolated from an aquaculture fish pond.</title>
        <authorList>
            <person name="Lai M.C."/>
            <person name="Chen S.C."/>
        </authorList>
    </citation>
    <scope>NUCLEOTIDE SEQUENCE</scope>
    <source>
        <strain evidence="2">N2F9704</strain>
    </source>
</reference>
<dbReference type="AlphaFoldDB" id="A0A8A3S871"/>
<protein>
    <submittedName>
        <fullName evidence="2">Uncharacterized protein</fullName>
    </submittedName>
</protein>
<feature type="transmembrane region" description="Helical" evidence="1">
    <location>
        <begin position="6"/>
        <end position="31"/>
    </location>
</feature>
<keyword evidence="3" id="KW-1185">Reference proteome</keyword>
<feature type="transmembrane region" description="Helical" evidence="1">
    <location>
        <begin position="61"/>
        <end position="80"/>
    </location>
</feature>
<keyword evidence="1" id="KW-0472">Membrane</keyword>
<dbReference type="RefSeq" id="WP_265581185.1">
    <property type="nucleotide sequence ID" value="NZ_CP036172.1"/>
</dbReference>
<feature type="transmembrane region" description="Helical" evidence="1">
    <location>
        <begin position="38"/>
        <end position="55"/>
    </location>
</feature>
<dbReference type="EMBL" id="CP036172">
    <property type="protein sequence ID" value="QSZ68232.1"/>
    <property type="molecule type" value="Genomic_DNA"/>
</dbReference>
<dbReference type="GeneID" id="76425180"/>
<dbReference type="KEGG" id="maqe:RJ40_12375"/>
<gene>
    <name evidence="2" type="ORF">RJ40_12375</name>
</gene>
<accession>A0A8A3S871</accession>